<reference evidence="1" key="1">
    <citation type="journal article" date="2014" name="Front. Microbiol.">
        <title>High frequency of phylogenetically diverse reductive dehalogenase-homologous genes in deep subseafloor sedimentary metagenomes.</title>
        <authorList>
            <person name="Kawai M."/>
            <person name="Futagami T."/>
            <person name="Toyoda A."/>
            <person name="Takaki Y."/>
            <person name="Nishi S."/>
            <person name="Hori S."/>
            <person name="Arai W."/>
            <person name="Tsubouchi T."/>
            <person name="Morono Y."/>
            <person name="Uchiyama I."/>
            <person name="Ito T."/>
            <person name="Fujiyama A."/>
            <person name="Inagaki F."/>
            <person name="Takami H."/>
        </authorList>
    </citation>
    <scope>NUCLEOTIDE SEQUENCE</scope>
    <source>
        <strain evidence="1">Expedition CK06-06</strain>
    </source>
</reference>
<feature type="non-terminal residue" evidence="1">
    <location>
        <position position="1"/>
    </location>
</feature>
<evidence type="ECO:0000313" key="1">
    <source>
        <dbReference type="EMBL" id="GAG60617.1"/>
    </source>
</evidence>
<organism evidence="1">
    <name type="scientific">marine sediment metagenome</name>
    <dbReference type="NCBI Taxonomy" id="412755"/>
    <lineage>
        <taxon>unclassified sequences</taxon>
        <taxon>metagenomes</taxon>
        <taxon>ecological metagenomes</taxon>
    </lineage>
</organism>
<proteinExistence type="predicted"/>
<protein>
    <submittedName>
        <fullName evidence="1">Uncharacterized protein</fullName>
    </submittedName>
</protein>
<accession>X0ZRE4</accession>
<gene>
    <name evidence="1" type="ORF">S01H4_17317</name>
</gene>
<sequence>TYFIDLLSDQIDNLPIFFYQERFPTLLVYNWDGKKIGLSKSSFIKIDEG</sequence>
<comment type="caution">
    <text evidence="1">The sequence shown here is derived from an EMBL/GenBank/DDBJ whole genome shotgun (WGS) entry which is preliminary data.</text>
</comment>
<dbReference type="AlphaFoldDB" id="X0ZRE4"/>
<name>X0ZRE4_9ZZZZ</name>
<dbReference type="EMBL" id="BART01007620">
    <property type="protein sequence ID" value="GAG60617.1"/>
    <property type="molecule type" value="Genomic_DNA"/>
</dbReference>